<feature type="compositionally biased region" description="Basic residues" evidence="1">
    <location>
        <begin position="64"/>
        <end position="79"/>
    </location>
</feature>
<dbReference type="AlphaFoldDB" id="A0A2H3BWY1"/>
<sequence>MALGDYNLSCYTLEEQKAHTLPGVQRSSIAEVQRSEPTHPTEKKSGNSSDNDDISEKKGGAMGKKGKKKKSTLKGKKRSQMTLDDEE</sequence>
<keyword evidence="3" id="KW-1185">Reference proteome</keyword>
<evidence type="ECO:0000313" key="3">
    <source>
        <dbReference type="Proteomes" id="UP000218334"/>
    </source>
</evidence>
<organism evidence="2 3">
    <name type="scientific">Armillaria solidipes</name>
    <dbReference type="NCBI Taxonomy" id="1076256"/>
    <lineage>
        <taxon>Eukaryota</taxon>
        <taxon>Fungi</taxon>
        <taxon>Dikarya</taxon>
        <taxon>Basidiomycota</taxon>
        <taxon>Agaricomycotina</taxon>
        <taxon>Agaricomycetes</taxon>
        <taxon>Agaricomycetidae</taxon>
        <taxon>Agaricales</taxon>
        <taxon>Marasmiineae</taxon>
        <taxon>Physalacriaceae</taxon>
        <taxon>Armillaria</taxon>
    </lineage>
</organism>
<feature type="compositionally biased region" description="Basic and acidic residues" evidence="1">
    <location>
        <begin position="33"/>
        <end position="45"/>
    </location>
</feature>
<protein>
    <submittedName>
        <fullName evidence="2">Uncharacterized protein</fullName>
    </submittedName>
</protein>
<evidence type="ECO:0000313" key="2">
    <source>
        <dbReference type="EMBL" id="PBK75401.1"/>
    </source>
</evidence>
<feature type="region of interest" description="Disordered" evidence="1">
    <location>
        <begin position="17"/>
        <end position="87"/>
    </location>
</feature>
<proteinExistence type="predicted"/>
<name>A0A2H3BWY1_9AGAR</name>
<gene>
    <name evidence="2" type="ORF">ARMSODRAFT_1012857</name>
</gene>
<dbReference type="EMBL" id="KZ293417">
    <property type="protein sequence ID" value="PBK75401.1"/>
    <property type="molecule type" value="Genomic_DNA"/>
</dbReference>
<accession>A0A2H3BWY1</accession>
<reference evidence="3" key="1">
    <citation type="journal article" date="2017" name="Nat. Ecol. Evol.">
        <title>Genome expansion and lineage-specific genetic innovations in the forest pathogenic fungi Armillaria.</title>
        <authorList>
            <person name="Sipos G."/>
            <person name="Prasanna A.N."/>
            <person name="Walter M.C."/>
            <person name="O'Connor E."/>
            <person name="Balint B."/>
            <person name="Krizsan K."/>
            <person name="Kiss B."/>
            <person name="Hess J."/>
            <person name="Varga T."/>
            <person name="Slot J."/>
            <person name="Riley R."/>
            <person name="Boka B."/>
            <person name="Rigling D."/>
            <person name="Barry K."/>
            <person name="Lee J."/>
            <person name="Mihaltcheva S."/>
            <person name="LaButti K."/>
            <person name="Lipzen A."/>
            <person name="Waldron R."/>
            <person name="Moloney N.M."/>
            <person name="Sperisen C."/>
            <person name="Kredics L."/>
            <person name="Vagvoelgyi C."/>
            <person name="Patrignani A."/>
            <person name="Fitzpatrick D."/>
            <person name="Nagy I."/>
            <person name="Doyle S."/>
            <person name="Anderson J.B."/>
            <person name="Grigoriev I.V."/>
            <person name="Gueldener U."/>
            <person name="Muensterkoetter M."/>
            <person name="Nagy L.G."/>
        </authorList>
    </citation>
    <scope>NUCLEOTIDE SEQUENCE [LARGE SCALE GENOMIC DNA]</scope>
    <source>
        <strain evidence="3">28-4</strain>
    </source>
</reference>
<dbReference type="Proteomes" id="UP000218334">
    <property type="component" value="Unassembled WGS sequence"/>
</dbReference>
<evidence type="ECO:0000256" key="1">
    <source>
        <dbReference type="SAM" id="MobiDB-lite"/>
    </source>
</evidence>